<comment type="pathway">
    <text evidence="1">Carbohydrate acid metabolism.</text>
</comment>
<dbReference type="AlphaFoldDB" id="A0A7H0H436"/>
<dbReference type="Proteomes" id="UP000516117">
    <property type="component" value="Chromosome"/>
</dbReference>
<dbReference type="NCBIfam" id="NF006600">
    <property type="entry name" value="PRK09140.1"/>
    <property type="match status" value="1"/>
</dbReference>
<dbReference type="InterPro" id="IPR013785">
    <property type="entry name" value="Aldolase_TIM"/>
</dbReference>
<dbReference type="EC" id="4.1.2.21" evidence="6"/>
<evidence type="ECO:0000256" key="5">
    <source>
        <dbReference type="ARBA" id="ARBA00023277"/>
    </source>
</evidence>
<keyword evidence="5" id="KW-0119">Carbohydrate metabolism</keyword>
<dbReference type="PANTHER" id="PTHR30246">
    <property type="entry name" value="2-KETO-3-DEOXY-6-PHOSPHOGLUCONATE ALDOLASE"/>
    <property type="match status" value="1"/>
</dbReference>
<gene>
    <name evidence="6" type="ORF">H9L22_13865</name>
</gene>
<protein>
    <submittedName>
        <fullName evidence="6">2-dehydro-3-deoxy-6-phosphogalactonate aldolase</fullName>
        <ecNumber evidence="6">4.1.2.21</ecNumber>
    </submittedName>
</protein>
<dbReference type="Pfam" id="PF01081">
    <property type="entry name" value="Aldolase"/>
    <property type="match status" value="1"/>
</dbReference>
<evidence type="ECO:0000256" key="4">
    <source>
        <dbReference type="ARBA" id="ARBA00023239"/>
    </source>
</evidence>
<comment type="similarity">
    <text evidence="2">Belongs to the KHG/KDPG aldolase family.</text>
</comment>
<name>A0A7H0H436_9ACTN</name>
<keyword evidence="7" id="KW-1185">Reference proteome</keyword>
<dbReference type="KEGG" id="tdf:H9L22_13865"/>
<evidence type="ECO:0000256" key="1">
    <source>
        <dbReference type="ARBA" id="ARBA00004761"/>
    </source>
</evidence>
<organism evidence="6 7">
    <name type="scientific">Tessaracoccus defluvii</name>
    <dbReference type="NCBI Taxonomy" id="1285901"/>
    <lineage>
        <taxon>Bacteria</taxon>
        <taxon>Bacillati</taxon>
        <taxon>Actinomycetota</taxon>
        <taxon>Actinomycetes</taxon>
        <taxon>Propionibacteriales</taxon>
        <taxon>Propionibacteriaceae</taxon>
        <taxon>Tessaracoccus</taxon>
    </lineage>
</organism>
<proteinExistence type="inferred from homology"/>
<accession>A0A7H0H436</accession>
<dbReference type="Gene3D" id="3.20.20.70">
    <property type="entry name" value="Aldolase class I"/>
    <property type="match status" value="1"/>
</dbReference>
<evidence type="ECO:0000313" key="6">
    <source>
        <dbReference type="EMBL" id="QNP55302.1"/>
    </source>
</evidence>
<reference evidence="6 7" key="1">
    <citation type="submission" date="2020-08" db="EMBL/GenBank/DDBJ databases">
        <title>Genome sequence of Tessaracoccus defluvii JCM 17540T.</title>
        <authorList>
            <person name="Hyun D.-W."/>
            <person name="Bae J.-W."/>
        </authorList>
    </citation>
    <scope>NUCLEOTIDE SEQUENCE [LARGE SCALE GENOMIC DNA]</scope>
    <source>
        <strain evidence="6 7">JCM 17540</strain>
    </source>
</reference>
<evidence type="ECO:0000313" key="7">
    <source>
        <dbReference type="Proteomes" id="UP000516117"/>
    </source>
</evidence>
<dbReference type="RefSeq" id="WP_187720437.1">
    <property type="nucleotide sequence ID" value="NZ_BAABBL010000028.1"/>
</dbReference>
<dbReference type="GO" id="GO:0008674">
    <property type="term" value="F:2-dehydro-3-deoxy-6-phosphogalactonate aldolase activity"/>
    <property type="evidence" value="ECO:0007669"/>
    <property type="project" value="UniProtKB-EC"/>
</dbReference>
<dbReference type="InterPro" id="IPR000887">
    <property type="entry name" value="Aldlse_KDPG_KHG"/>
</dbReference>
<dbReference type="SUPFAM" id="SSF51569">
    <property type="entry name" value="Aldolase"/>
    <property type="match status" value="1"/>
</dbReference>
<evidence type="ECO:0000256" key="3">
    <source>
        <dbReference type="ARBA" id="ARBA00011233"/>
    </source>
</evidence>
<dbReference type="CDD" id="cd00452">
    <property type="entry name" value="KDPG_aldolase"/>
    <property type="match status" value="1"/>
</dbReference>
<dbReference type="EMBL" id="CP060789">
    <property type="protein sequence ID" value="QNP55302.1"/>
    <property type="molecule type" value="Genomic_DNA"/>
</dbReference>
<sequence length="204" mass="20284">MQPPPGFRLVAILRGITPAEAPAIAAALLEAGIREVEVPLNSPDPFSSIGLIREVLPDDCRVGAGTVLDVAQVDACGAAGGTLIVSPNLNPTVVARALELGLEPIPGVATPTEAFAALAAGARSIKAFPGETIGPAGLKAWKAVLPPEAAVLAVGGVAVDNLDAWRSAGAAGVGIGGGLYRPGDDADQVRRRAIGLVTAAGGLQ</sequence>
<keyword evidence="4 6" id="KW-0456">Lyase</keyword>
<comment type="subunit">
    <text evidence="3">Homotrimer.</text>
</comment>
<evidence type="ECO:0000256" key="2">
    <source>
        <dbReference type="ARBA" id="ARBA00006906"/>
    </source>
</evidence>
<dbReference type="PANTHER" id="PTHR30246:SF1">
    <property type="entry name" value="2-DEHYDRO-3-DEOXY-6-PHOSPHOGALACTONATE ALDOLASE-RELATED"/>
    <property type="match status" value="1"/>
</dbReference>